<sequence length="261" mass="27565">MRLQSTAAVSLLFTVGTSARSIIHSGQGFGTYYYDIGQVDHCGTTFEYQNKGGVMCNSAALLSLDEMNTNYVVAMNNTQLGTAPSVYCGKRVVVSVNGQQSDLQLFIGDGCQRCGVGSSLSDIWDAEGAPGLDFSYTVLNELSGGNACKAGHVAISWEILDETIHSFHGSSSSFDSLSEPKSPNAAAAKSFTQCPDQTETPATMTVGTSATQDTPFSIACSENAWQCNGAVLEQCISTIWTPRVTCTAGYNCQGGSNPYCI</sequence>
<name>A0A0G4PV70_PENC3</name>
<dbReference type="EMBL" id="HG793176">
    <property type="protein sequence ID" value="CRL30037.1"/>
    <property type="molecule type" value="Genomic_DNA"/>
</dbReference>
<keyword evidence="3" id="KW-1185">Reference proteome</keyword>
<feature type="signal peptide" evidence="1">
    <location>
        <begin position="1"/>
        <end position="19"/>
    </location>
</feature>
<organism evidence="2 3">
    <name type="scientific">Penicillium camemberti (strain FM 013)</name>
    <dbReference type="NCBI Taxonomy" id="1429867"/>
    <lineage>
        <taxon>Eukaryota</taxon>
        <taxon>Fungi</taxon>
        <taxon>Dikarya</taxon>
        <taxon>Ascomycota</taxon>
        <taxon>Pezizomycotina</taxon>
        <taxon>Eurotiomycetes</taxon>
        <taxon>Eurotiomycetidae</taxon>
        <taxon>Eurotiales</taxon>
        <taxon>Aspergillaceae</taxon>
        <taxon>Penicillium</taxon>
    </lineage>
</organism>
<evidence type="ECO:0000313" key="2">
    <source>
        <dbReference type="EMBL" id="CRL30037.1"/>
    </source>
</evidence>
<evidence type="ECO:0000256" key="1">
    <source>
        <dbReference type="SAM" id="SignalP"/>
    </source>
</evidence>
<evidence type="ECO:0000313" key="3">
    <source>
        <dbReference type="Proteomes" id="UP000053732"/>
    </source>
</evidence>
<dbReference type="AlphaFoldDB" id="A0A0G4PV70"/>
<accession>A0A0G4PV70</accession>
<protein>
    <submittedName>
        <fullName evidence="2">Str. FM013</fullName>
    </submittedName>
</protein>
<keyword evidence="1" id="KW-0732">Signal</keyword>
<dbReference type="Gene3D" id="2.40.40.10">
    <property type="entry name" value="RlpA-like domain"/>
    <property type="match status" value="1"/>
</dbReference>
<dbReference type="Proteomes" id="UP000053732">
    <property type="component" value="Unassembled WGS sequence"/>
</dbReference>
<gene>
    <name evidence="2" type="ORF">PCAMFM013_S043g000032</name>
</gene>
<dbReference type="InterPro" id="IPR036908">
    <property type="entry name" value="RlpA-like_sf"/>
</dbReference>
<proteinExistence type="predicted"/>
<feature type="chain" id="PRO_5005195647" evidence="1">
    <location>
        <begin position="20"/>
        <end position="261"/>
    </location>
</feature>
<reference evidence="2 3" key="1">
    <citation type="journal article" date="2014" name="Nat. Commun.">
        <title>Multiple recent horizontal transfers of a large genomic region in cheese making fungi.</title>
        <authorList>
            <person name="Cheeseman K."/>
            <person name="Ropars J."/>
            <person name="Renault P."/>
            <person name="Dupont J."/>
            <person name="Gouzy J."/>
            <person name="Branca A."/>
            <person name="Abraham A.L."/>
            <person name="Ceppi M."/>
            <person name="Conseiller E."/>
            <person name="Debuchy R."/>
            <person name="Malagnac F."/>
            <person name="Goarin A."/>
            <person name="Silar P."/>
            <person name="Lacoste S."/>
            <person name="Sallet E."/>
            <person name="Bensimon A."/>
            <person name="Giraud T."/>
            <person name="Brygoo Y."/>
        </authorList>
    </citation>
    <scope>NUCLEOTIDE SEQUENCE [LARGE SCALE GENOMIC DNA]</scope>
    <source>
        <strain evidence="3">FM 013</strain>
    </source>
</reference>
<dbReference type="STRING" id="1429867.A0A0G4PV70"/>